<feature type="transmembrane region" description="Helical" evidence="1">
    <location>
        <begin position="57"/>
        <end position="73"/>
    </location>
</feature>
<dbReference type="Gene3D" id="3.30.565.10">
    <property type="entry name" value="Histidine kinase-like ATPase, C-terminal domain"/>
    <property type="match status" value="1"/>
</dbReference>
<keyword evidence="4" id="KW-1185">Reference proteome</keyword>
<feature type="transmembrane region" description="Helical" evidence="1">
    <location>
        <begin position="116"/>
        <end position="135"/>
    </location>
</feature>
<evidence type="ECO:0000256" key="1">
    <source>
        <dbReference type="SAM" id="Phobius"/>
    </source>
</evidence>
<dbReference type="InterPro" id="IPR032834">
    <property type="entry name" value="NatK-like_C"/>
</dbReference>
<dbReference type="PANTHER" id="PTHR40448">
    <property type="entry name" value="TWO-COMPONENT SENSOR HISTIDINE KINASE"/>
    <property type="match status" value="1"/>
</dbReference>
<name>A0A7V7QI58_9FIRM</name>
<feature type="domain" description="Sensor histidine kinase NatK-like C-terminal" evidence="2">
    <location>
        <begin position="326"/>
        <end position="428"/>
    </location>
</feature>
<evidence type="ECO:0000259" key="2">
    <source>
        <dbReference type="Pfam" id="PF14501"/>
    </source>
</evidence>
<evidence type="ECO:0000313" key="4">
    <source>
        <dbReference type="Proteomes" id="UP000461768"/>
    </source>
</evidence>
<organism evidence="3 4">
    <name type="scientific">Candidatus Galacturonatibacter soehngenii</name>
    <dbReference type="NCBI Taxonomy" id="2307010"/>
    <lineage>
        <taxon>Bacteria</taxon>
        <taxon>Bacillati</taxon>
        <taxon>Bacillota</taxon>
        <taxon>Clostridia</taxon>
        <taxon>Lachnospirales</taxon>
        <taxon>Lachnospiraceae</taxon>
        <taxon>Candidatus Galacturonatibacter</taxon>
    </lineage>
</organism>
<reference evidence="3 4" key="2">
    <citation type="submission" date="2020-02" db="EMBL/GenBank/DDBJ databases">
        <title>Candidatus Galacturonibacter soehngenii shows hetero-acetogenic catabolism of galacturonic acid but lacks a canonical carbon monoxide dehydrogenase/acetyl-CoA synthase complex.</title>
        <authorList>
            <person name="Diender M."/>
            <person name="Stouten G.R."/>
            <person name="Petersen J.F."/>
            <person name="Nielsen P.H."/>
            <person name="Dueholm M.S."/>
            <person name="Pronk J.T."/>
            <person name="Van Loosdrecht M.C.M."/>
        </authorList>
    </citation>
    <scope>NUCLEOTIDE SEQUENCE [LARGE SCALE GENOMIC DNA]</scope>
    <source>
        <strain evidence="3">GalUA</strain>
    </source>
</reference>
<feature type="transmembrane region" description="Helical" evidence="1">
    <location>
        <begin position="29"/>
        <end position="45"/>
    </location>
</feature>
<keyword evidence="1" id="KW-0812">Transmembrane</keyword>
<protein>
    <submittedName>
        <fullName evidence="3">GHKL domain-containing protein</fullName>
    </submittedName>
</protein>
<gene>
    <name evidence="3" type="ORF">F7O84_15860</name>
</gene>
<dbReference type="OrthoDB" id="3173688at2"/>
<dbReference type="Proteomes" id="UP000461768">
    <property type="component" value="Unassembled WGS sequence"/>
</dbReference>
<keyword evidence="1" id="KW-0472">Membrane</keyword>
<dbReference type="Pfam" id="PF14501">
    <property type="entry name" value="HATPase_c_5"/>
    <property type="match status" value="1"/>
</dbReference>
<evidence type="ECO:0000313" key="3">
    <source>
        <dbReference type="EMBL" id="KAB1435851.1"/>
    </source>
</evidence>
<dbReference type="AlphaFoldDB" id="A0A7V7QI58"/>
<reference evidence="3 4" key="1">
    <citation type="submission" date="2019-09" db="EMBL/GenBank/DDBJ databases">
        <authorList>
            <person name="Valk L.C."/>
        </authorList>
    </citation>
    <scope>NUCLEOTIDE SEQUENCE [LARGE SCALE GENOMIC DNA]</scope>
    <source>
        <strain evidence="3">GalUA</strain>
    </source>
</reference>
<feature type="transmembrane region" description="Helical" evidence="1">
    <location>
        <begin position="187"/>
        <end position="209"/>
    </location>
</feature>
<dbReference type="EMBL" id="WAGX01000007">
    <property type="protein sequence ID" value="KAB1435851.1"/>
    <property type="molecule type" value="Genomic_DNA"/>
</dbReference>
<keyword evidence="1" id="KW-1133">Transmembrane helix</keyword>
<dbReference type="PANTHER" id="PTHR40448:SF1">
    <property type="entry name" value="TWO-COMPONENT SENSOR HISTIDINE KINASE"/>
    <property type="match status" value="1"/>
</dbReference>
<feature type="transmembrane region" description="Helical" evidence="1">
    <location>
        <begin position="80"/>
        <end position="104"/>
    </location>
</feature>
<dbReference type="RefSeq" id="WP_151147486.1">
    <property type="nucleotide sequence ID" value="NZ_WAGX01000007.1"/>
</dbReference>
<dbReference type="SUPFAM" id="SSF55874">
    <property type="entry name" value="ATPase domain of HSP90 chaperone/DNA topoisomerase II/histidine kinase"/>
    <property type="match status" value="1"/>
</dbReference>
<dbReference type="GO" id="GO:0042802">
    <property type="term" value="F:identical protein binding"/>
    <property type="evidence" value="ECO:0007669"/>
    <property type="project" value="TreeGrafter"/>
</dbReference>
<accession>A0A7V7QI58</accession>
<sequence>MYLVILLGTYIIELFKHWILINSFFDAKIKRKWFGIIGVVIYWYINNEIAKEDETHITMYFIVFIILIFTVKVKWKKKCLIFLMSLLVISCVDGVFGILIKLICSQISGGKMEYDIKILITNITSLSFIIALSITRRQDIFRQKWNKEIAKKSMPILLLVLALFIVFTISGLNYAKGYVANMKFTLFVDSVATVSYICIGFLACIMFYIQNTNKRIEEMLKTERKLGEMQLKHYKVMLEREEDTRKYRHDINNHLICLNELVKEGKIDSITEYLMTMQSYINEIKQKIYVTGNDIIDAILNYYLLRLNNEVQIDIIGKCHNELSINKVDLCIVFGNLIQNAVEELNKDNVGKKYLIILIKTGRDYLKIDISNSISYKSSEKKNLLKTEKKNKLDHGFGLLNIRRTVERNEGKLEIKIEDHEFAASVILKI</sequence>
<proteinExistence type="predicted"/>
<comment type="caution">
    <text evidence="3">The sequence shown here is derived from an EMBL/GenBank/DDBJ whole genome shotgun (WGS) entry which is preliminary data.</text>
</comment>
<feature type="transmembrane region" description="Helical" evidence="1">
    <location>
        <begin position="156"/>
        <end position="175"/>
    </location>
</feature>
<dbReference type="InterPro" id="IPR036890">
    <property type="entry name" value="HATPase_C_sf"/>
</dbReference>